<comment type="caution">
    <text evidence="1">The sequence shown here is derived from an EMBL/GenBank/DDBJ whole genome shotgun (WGS) entry which is preliminary data.</text>
</comment>
<evidence type="ECO:0000313" key="2">
    <source>
        <dbReference type="Proteomes" id="UP001335648"/>
    </source>
</evidence>
<dbReference type="Proteomes" id="UP001335648">
    <property type="component" value="Unassembled WGS sequence"/>
</dbReference>
<sequence length="131" mass="14558">MNSGECPRAHSHVQLLISDYFSGSEDINTRSSFPPREFLHVLLQSRGGRAAASQRPRGSFRATLRWSCRDDVDQRRLRDEASSWGHREEPPLTGWAPASQRGVIAPCLLAASHHVLSSDLTSLLPVTRARS</sequence>
<evidence type="ECO:0000313" key="1">
    <source>
        <dbReference type="EMBL" id="KAK5877649.1"/>
    </source>
</evidence>
<gene>
    <name evidence="1" type="ORF">CesoFtcFv8_025135</name>
</gene>
<dbReference type="AlphaFoldDB" id="A0AAN8B461"/>
<dbReference type="EMBL" id="JAULUE010002066">
    <property type="protein sequence ID" value="KAK5877649.1"/>
    <property type="molecule type" value="Genomic_DNA"/>
</dbReference>
<keyword evidence="2" id="KW-1185">Reference proteome</keyword>
<protein>
    <submittedName>
        <fullName evidence="1">Uncharacterized protein</fullName>
    </submittedName>
</protein>
<proteinExistence type="predicted"/>
<accession>A0AAN8B461</accession>
<name>A0AAN8B461_9TELE</name>
<organism evidence="1 2">
    <name type="scientific">Champsocephalus esox</name>
    <name type="common">pike icefish</name>
    <dbReference type="NCBI Taxonomy" id="159716"/>
    <lineage>
        <taxon>Eukaryota</taxon>
        <taxon>Metazoa</taxon>
        <taxon>Chordata</taxon>
        <taxon>Craniata</taxon>
        <taxon>Vertebrata</taxon>
        <taxon>Euteleostomi</taxon>
        <taxon>Actinopterygii</taxon>
        <taxon>Neopterygii</taxon>
        <taxon>Teleostei</taxon>
        <taxon>Neoteleostei</taxon>
        <taxon>Acanthomorphata</taxon>
        <taxon>Eupercaria</taxon>
        <taxon>Perciformes</taxon>
        <taxon>Notothenioidei</taxon>
        <taxon>Channichthyidae</taxon>
        <taxon>Champsocephalus</taxon>
    </lineage>
</organism>
<reference evidence="1 2" key="1">
    <citation type="journal article" date="2023" name="Mol. Biol. Evol.">
        <title>Genomics of Secondarily Temperate Adaptation in the Only Non-Antarctic Icefish.</title>
        <authorList>
            <person name="Rivera-Colon A.G."/>
            <person name="Rayamajhi N."/>
            <person name="Minhas B.F."/>
            <person name="Madrigal G."/>
            <person name="Bilyk K.T."/>
            <person name="Yoon V."/>
            <person name="Hune M."/>
            <person name="Gregory S."/>
            <person name="Cheng C.H.C."/>
            <person name="Catchen J.M."/>
        </authorList>
    </citation>
    <scope>NUCLEOTIDE SEQUENCE [LARGE SCALE GENOMIC DNA]</scope>
    <source>
        <strain evidence="1">JC2023a</strain>
    </source>
</reference>